<evidence type="ECO:0000313" key="2">
    <source>
        <dbReference type="EMBL" id="RKF17177.1"/>
    </source>
</evidence>
<dbReference type="InterPro" id="IPR000073">
    <property type="entry name" value="AB_hydrolase_1"/>
</dbReference>
<dbReference type="SUPFAM" id="SSF53474">
    <property type="entry name" value="alpha/beta-Hydrolases"/>
    <property type="match status" value="1"/>
</dbReference>
<dbReference type="InterPro" id="IPR029058">
    <property type="entry name" value="AB_hydrolase_fold"/>
</dbReference>
<dbReference type="Pfam" id="PF00561">
    <property type="entry name" value="Abhydrolase_1"/>
    <property type="match status" value="1"/>
</dbReference>
<dbReference type="GO" id="GO:0016787">
    <property type="term" value="F:hydrolase activity"/>
    <property type="evidence" value="ECO:0007669"/>
    <property type="project" value="UniProtKB-KW"/>
</dbReference>
<dbReference type="OrthoDB" id="9791366at2"/>
<dbReference type="Proteomes" id="UP000281128">
    <property type="component" value="Unassembled WGS sequence"/>
</dbReference>
<dbReference type="RefSeq" id="WP_121164923.1">
    <property type="nucleotide sequence ID" value="NZ_RAPE01000001.1"/>
</dbReference>
<gene>
    <name evidence="2" type="ORF">D6850_06640</name>
</gene>
<accession>A0A3A8AYS6</accession>
<dbReference type="InterPro" id="IPR050266">
    <property type="entry name" value="AB_hydrolase_sf"/>
</dbReference>
<keyword evidence="3" id="KW-1185">Reference proteome</keyword>
<dbReference type="Gene3D" id="3.40.50.1820">
    <property type="entry name" value="alpha/beta hydrolase"/>
    <property type="match status" value="1"/>
</dbReference>
<comment type="caution">
    <text evidence="2">The sequence shown here is derived from an EMBL/GenBank/DDBJ whole genome shotgun (WGS) entry which is preliminary data.</text>
</comment>
<reference evidence="2 3" key="1">
    <citation type="submission" date="2018-09" db="EMBL/GenBank/DDBJ databases">
        <title>Roseovarius spongiae sp. nov., isolated from a marine sponge.</title>
        <authorList>
            <person name="Zhuang L."/>
            <person name="Luo L."/>
        </authorList>
    </citation>
    <scope>NUCLEOTIDE SEQUENCE [LARGE SCALE GENOMIC DNA]</scope>
    <source>
        <strain evidence="2 3">HN-E21</strain>
    </source>
</reference>
<keyword evidence="2" id="KW-0378">Hydrolase</keyword>
<proteinExistence type="predicted"/>
<dbReference type="PANTHER" id="PTHR43798">
    <property type="entry name" value="MONOACYLGLYCEROL LIPASE"/>
    <property type="match status" value="1"/>
</dbReference>
<dbReference type="PANTHER" id="PTHR43798:SF33">
    <property type="entry name" value="HYDROLASE, PUTATIVE (AFU_ORTHOLOGUE AFUA_2G14860)-RELATED"/>
    <property type="match status" value="1"/>
</dbReference>
<sequence length="278" mass="30170">MGKFQSADGLGLHYEDGGDGPPVLCLSGLTRNSSDFRYLAPFLPEYRLIRPDYRGRGLSDHAPDAQSYTIAQEAADAIALLDHLGLDKVTVLGTSRGGLIAMLLAHTHPERLNGIILNDIGPEVTQTGIARIMDYVGRPPTFADYAEAATALKEMNEPAFPGVTHNRWRVQAEMMWCAKPGGGLGLRYDPRLRDALEGQAGAGPAPDLWALFDAAARLPLTALRGANSDLLSDETFAKMRDRAPEMRAVIVPDRGHVPFLDEAEALKAIRAHLEDHGK</sequence>
<dbReference type="AlphaFoldDB" id="A0A3A8AYS6"/>
<dbReference type="EMBL" id="RAPE01000001">
    <property type="protein sequence ID" value="RKF17177.1"/>
    <property type="molecule type" value="Genomic_DNA"/>
</dbReference>
<organism evidence="2 3">
    <name type="scientific">Roseovarius spongiae</name>
    <dbReference type="NCBI Taxonomy" id="2320272"/>
    <lineage>
        <taxon>Bacteria</taxon>
        <taxon>Pseudomonadati</taxon>
        <taxon>Pseudomonadota</taxon>
        <taxon>Alphaproteobacteria</taxon>
        <taxon>Rhodobacterales</taxon>
        <taxon>Roseobacteraceae</taxon>
        <taxon>Roseovarius</taxon>
    </lineage>
</organism>
<feature type="domain" description="AB hydrolase-1" evidence="1">
    <location>
        <begin position="21"/>
        <end position="262"/>
    </location>
</feature>
<dbReference type="GO" id="GO:0016020">
    <property type="term" value="C:membrane"/>
    <property type="evidence" value="ECO:0007669"/>
    <property type="project" value="TreeGrafter"/>
</dbReference>
<evidence type="ECO:0000259" key="1">
    <source>
        <dbReference type="Pfam" id="PF00561"/>
    </source>
</evidence>
<evidence type="ECO:0000313" key="3">
    <source>
        <dbReference type="Proteomes" id="UP000281128"/>
    </source>
</evidence>
<dbReference type="PRINTS" id="PR00111">
    <property type="entry name" value="ABHYDROLASE"/>
</dbReference>
<protein>
    <submittedName>
        <fullName evidence="2">Alpha/beta hydrolase</fullName>
    </submittedName>
</protein>
<name>A0A3A8AYS6_9RHOB</name>